<reference evidence="5 6" key="1">
    <citation type="submission" date="2019-11" db="EMBL/GenBank/DDBJ databases">
        <title>Winogradskyella ouciana sp. nov., isolated from the hadal seawater of the Mariana Trench.</title>
        <authorList>
            <person name="Liu R."/>
        </authorList>
    </citation>
    <scope>NUCLEOTIDE SEQUENCE [LARGE SCALE GENOMIC DNA]</scope>
    <source>
        <strain evidence="5 6">ZXX205</strain>
    </source>
</reference>
<dbReference type="PANTHER" id="PTHR31817">
    <property type="match status" value="1"/>
</dbReference>
<dbReference type="EMBL" id="WJYA01000002">
    <property type="protein sequence ID" value="MTE25722.1"/>
    <property type="molecule type" value="Genomic_DNA"/>
</dbReference>
<dbReference type="AlphaFoldDB" id="A0A7K1G8W7"/>
<evidence type="ECO:0000256" key="3">
    <source>
        <dbReference type="ARBA" id="ARBA00022801"/>
    </source>
</evidence>
<evidence type="ECO:0000313" key="6">
    <source>
        <dbReference type="Proteomes" id="UP000447545"/>
    </source>
</evidence>
<dbReference type="GO" id="GO:0008237">
    <property type="term" value="F:metallopeptidase activity"/>
    <property type="evidence" value="ECO:0007669"/>
    <property type="project" value="UniProtKB-KW"/>
</dbReference>
<dbReference type="PANTHER" id="PTHR31817:SF0">
    <property type="entry name" value="CHROMOSOME UNDETERMINED SCAFFOLD_67, WHOLE GENOME SHOTGUN SEQUENCE"/>
    <property type="match status" value="1"/>
</dbReference>
<dbReference type="SMART" id="SM01154">
    <property type="entry name" value="DUF1704"/>
    <property type="match status" value="1"/>
</dbReference>
<name>A0A7K1G8W7_9FLAO</name>
<proteinExistence type="predicted"/>
<dbReference type="Proteomes" id="UP000447545">
    <property type="component" value="Unassembled WGS sequence"/>
</dbReference>
<dbReference type="GO" id="GO:0006508">
    <property type="term" value="P:proteolysis"/>
    <property type="evidence" value="ECO:0007669"/>
    <property type="project" value="UniProtKB-KW"/>
</dbReference>
<keyword evidence="4" id="KW-0482">Metalloprotease</keyword>
<accession>A0A7K1G8W7</accession>
<keyword evidence="2" id="KW-0645">Protease</keyword>
<comment type="caution">
    <text evidence="5">The sequence shown here is derived from an EMBL/GenBank/DDBJ whole genome shotgun (WGS) entry which is preliminary data.</text>
</comment>
<evidence type="ECO:0000256" key="1">
    <source>
        <dbReference type="ARBA" id="ARBA00001947"/>
    </source>
</evidence>
<protein>
    <submittedName>
        <fullName evidence="5">DUF1704 domain-containing protein</fullName>
    </submittedName>
</protein>
<dbReference type="RefSeq" id="WP_155087554.1">
    <property type="nucleotide sequence ID" value="NZ_WJYA01000002.1"/>
</dbReference>
<organism evidence="5 6">
    <name type="scientific">Winogradskyella ouciana</name>
    <dbReference type="NCBI Taxonomy" id="2608631"/>
    <lineage>
        <taxon>Bacteria</taxon>
        <taxon>Pseudomonadati</taxon>
        <taxon>Bacteroidota</taxon>
        <taxon>Flavobacteriia</taxon>
        <taxon>Flavobacteriales</taxon>
        <taxon>Flavobacteriaceae</taxon>
        <taxon>Winogradskyella</taxon>
    </lineage>
</organism>
<keyword evidence="6" id="KW-1185">Reference proteome</keyword>
<dbReference type="GO" id="GO:0080164">
    <property type="term" value="P:regulation of nitric oxide metabolic process"/>
    <property type="evidence" value="ECO:0007669"/>
    <property type="project" value="TreeGrafter"/>
</dbReference>
<comment type="cofactor">
    <cofactor evidence="1">
        <name>Zn(2+)</name>
        <dbReference type="ChEBI" id="CHEBI:29105"/>
    </cofactor>
</comment>
<evidence type="ECO:0000313" key="5">
    <source>
        <dbReference type="EMBL" id="MTE25722.1"/>
    </source>
</evidence>
<gene>
    <name evidence="5" type="ORF">F1003_02155</name>
</gene>
<evidence type="ECO:0000256" key="2">
    <source>
        <dbReference type="ARBA" id="ARBA00022670"/>
    </source>
</evidence>
<dbReference type="Pfam" id="PF08014">
    <property type="entry name" value="MATCAP"/>
    <property type="match status" value="1"/>
</dbReference>
<dbReference type="InterPro" id="IPR012548">
    <property type="entry name" value="MATCAP"/>
</dbReference>
<keyword evidence="3" id="KW-0378">Hydrolase</keyword>
<evidence type="ECO:0000256" key="4">
    <source>
        <dbReference type="ARBA" id="ARBA00023049"/>
    </source>
</evidence>
<sequence length="614" mass="71218">METTKLHNIDSSIIEDICNHISEGKPVNATLPENGLLHIDKLLPFICVYRYSELDVYFSRIIKTQASYLIISDDVDITHLLEAIRIIVSNKFETFLILEFWPEKDDKSNTFHISCPKGKAPATVAALKDGFESLQDFYPNIDVEIDDTHKRHPKHLVPIFDIDESKKKGTLIIGMTLPILYKNAESNELYSLFFREYYSVFSETVKRAVFEFIRVQTTDDFEHFLMLGKTNIDEVTLQSDRELAEVSEGMSFLLRTTPVNSNEEWKNFKKNKFDKIPSFKYRLIALDPELQKRKLYNIPIDEVDDPTIAFILRGKRLEIEKQLTMLEERGTKNFRFVGESLYGVIKKKVLEQAKHILAVYPKREEQKSKKRYSCYEFAEHAQKELDYYNDKFPDLDLSLEIRNDVAGIMVSKTKLLINDEISFDANRCDALIQHEVGTHILTYCNGRRQPLRQMYEGFEGYDQLQEGLAVIAEYLVGGLTVNRLRLLAGRVIAVESMVNGANFIKTFNLLRDKYSFSERISYYISMRVYRGGGLTKDAVYLAGLIDLMDYIKKGGALEHLYTGKFNITHIDLIEELLYRKVLVKAELPRFLERKSVQKRLKKLRKGMDITDLVN</sequence>